<organism evidence="1 2">
    <name type="scientific">Pleurodeles waltl</name>
    <name type="common">Iberian ribbed newt</name>
    <dbReference type="NCBI Taxonomy" id="8319"/>
    <lineage>
        <taxon>Eukaryota</taxon>
        <taxon>Metazoa</taxon>
        <taxon>Chordata</taxon>
        <taxon>Craniata</taxon>
        <taxon>Vertebrata</taxon>
        <taxon>Euteleostomi</taxon>
        <taxon>Amphibia</taxon>
        <taxon>Batrachia</taxon>
        <taxon>Caudata</taxon>
        <taxon>Salamandroidea</taxon>
        <taxon>Salamandridae</taxon>
        <taxon>Pleurodelinae</taxon>
        <taxon>Pleurodeles</taxon>
    </lineage>
</organism>
<dbReference type="Proteomes" id="UP001066276">
    <property type="component" value="Chromosome 8"/>
</dbReference>
<dbReference type="AlphaFoldDB" id="A0AAV7NZF5"/>
<keyword evidence="2" id="KW-1185">Reference proteome</keyword>
<protein>
    <submittedName>
        <fullName evidence="1">Uncharacterized protein</fullName>
    </submittedName>
</protein>
<dbReference type="EMBL" id="JANPWB010000012">
    <property type="protein sequence ID" value="KAJ1118280.1"/>
    <property type="molecule type" value="Genomic_DNA"/>
</dbReference>
<accession>A0AAV7NZF5</accession>
<gene>
    <name evidence="1" type="ORF">NDU88_006475</name>
</gene>
<reference evidence="1" key="1">
    <citation type="journal article" date="2022" name="bioRxiv">
        <title>Sequencing and chromosome-scale assembly of the giantPleurodeles waltlgenome.</title>
        <authorList>
            <person name="Brown T."/>
            <person name="Elewa A."/>
            <person name="Iarovenko S."/>
            <person name="Subramanian E."/>
            <person name="Araus A.J."/>
            <person name="Petzold A."/>
            <person name="Susuki M."/>
            <person name="Suzuki K.-i.T."/>
            <person name="Hayashi T."/>
            <person name="Toyoda A."/>
            <person name="Oliveira C."/>
            <person name="Osipova E."/>
            <person name="Leigh N.D."/>
            <person name="Simon A."/>
            <person name="Yun M.H."/>
        </authorList>
    </citation>
    <scope>NUCLEOTIDE SEQUENCE</scope>
    <source>
        <strain evidence="1">20211129_DDA</strain>
        <tissue evidence="1">Liver</tissue>
    </source>
</reference>
<evidence type="ECO:0000313" key="2">
    <source>
        <dbReference type="Proteomes" id="UP001066276"/>
    </source>
</evidence>
<comment type="caution">
    <text evidence="1">The sequence shown here is derived from an EMBL/GenBank/DDBJ whole genome shotgun (WGS) entry which is preliminary data.</text>
</comment>
<name>A0AAV7NZF5_PLEWA</name>
<proteinExistence type="predicted"/>
<evidence type="ECO:0000313" key="1">
    <source>
        <dbReference type="EMBL" id="KAJ1118280.1"/>
    </source>
</evidence>
<sequence>MAACAAPRGEEETVEGLAHSRALWNLLVLGENLWKARALGDNREPEIDKIRPSGIKIPTPTLKTALRVYSARC</sequence>